<dbReference type="RefSeq" id="WP_309792488.1">
    <property type="nucleotide sequence ID" value="NZ_JAVDPW010000002.1"/>
</dbReference>
<dbReference type="Gene3D" id="1.10.10.10">
    <property type="entry name" value="Winged helix-like DNA-binding domain superfamily/Winged helix DNA-binding domain"/>
    <property type="match status" value="1"/>
</dbReference>
<feature type="domain" description="HTH luxR-type" evidence="3">
    <location>
        <begin position="813"/>
        <end position="878"/>
    </location>
</feature>
<dbReference type="SUPFAM" id="SSF48452">
    <property type="entry name" value="TPR-like"/>
    <property type="match status" value="1"/>
</dbReference>
<keyword evidence="2" id="KW-0067">ATP-binding</keyword>
<dbReference type="EMBL" id="JAVDPW010000002">
    <property type="protein sequence ID" value="MDR6288487.1"/>
    <property type="molecule type" value="Genomic_DNA"/>
</dbReference>
<comment type="caution">
    <text evidence="4">The sequence shown here is derived from an EMBL/GenBank/DDBJ whole genome shotgun (WGS) entry which is preliminary data.</text>
</comment>
<evidence type="ECO:0000259" key="3">
    <source>
        <dbReference type="PROSITE" id="PS50043"/>
    </source>
</evidence>
<dbReference type="Pfam" id="PF00196">
    <property type="entry name" value="GerE"/>
    <property type="match status" value="1"/>
</dbReference>
<dbReference type="InterPro" id="IPR041664">
    <property type="entry name" value="AAA_16"/>
</dbReference>
<dbReference type="InterPro" id="IPR000792">
    <property type="entry name" value="Tscrpt_reg_LuxR_C"/>
</dbReference>
<keyword evidence="4" id="KW-0238">DNA-binding</keyword>
<dbReference type="InterPro" id="IPR027417">
    <property type="entry name" value="P-loop_NTPase"/>
</dbReference>
<dbReference type="SMART" id="SM00421">
    <property type="entry name" value="HTH_LUXR"/>
    <property type="match status" value="1"/>
</dbReference>
<dbReference type="SUPFAM" id="SSF52540">
    <property type="entry name" value="P-loop containing nucleoside triphosphate hydrolases"/>
    <property type="match status" value="1"/>
</dbReference>
<dbReference type="Gene3D" id="3.40.50.300">
    <property type="entry name" value="P-loop containing nucleotide triphosphate hydrolases"/>
    <property type="match status" value="1"/>
</dbReference>
<reference evidence="4 5" key="1">
    <citation type="submission" date="2023-07" db="EMBL/GenBank/DDBJ databases">
        <title>Sorghum-associated microbial communities from plants grown in Nebraska, USA.</title>
        <authorList>
            <person name="Schachtman D."/>
        </authorList>
    </citation>
    <scope>NUCLEOTIDE SEQUENCE [LARGE SCALE GENOMIC DNA]</scope>
    <source>
        <strain evidence="4 5">584</strain>
    </source>
</reference>
<dbReference type="PROSITE" id="PS00622">
    <property type="entry name" value="HTH_LUXR_1"/>
    <property type="match status" value="1"/>
</dbReference>
<organism evidence="4 5">
    <name type="scientific">Inquilinus ginsengisoli</name>
    <dbReference type="NCBI Taxonomy" id="363840"/>
    <lineage>
        <taxon>Bacteria</taxon>
        <taxon>Pseudomonadati</taxon>
        <taxon>Pseudomonadota</taxon>
        <taxon>Alphaproteobacteria</taxon>
        <taxon>Rhodospirillales</taxon>
        <taxon>Rhodospirillaceae</taxon>
        <taxon>Inquilinus</taxon>
    </lineage>
</organism>
<dbReference type="PANTHER" id="PTHR16305:SF35">
    <property type="entry name" value="TRANSCRIPTIONAL ACTIVATOR DOMAIN"/>
    <property type="match status" value="1"/>
</dbReference>
<name>A0ABU1JIP3_9PROT</name>
<dbReference type="Proteomes" id="UP001262410">
    <property type="component" value="Unassembled WGS sequence"/>
</dbReference>
<protein>
    <submittedName>
        <fullName evidence="4">DNA-binding CsgD family transcriptional regulator/tetratricopeptide (TPR) repeat protein</fullName>
    </submittedName>
</protein>
<sequence>MLIERDEPLDLLLGLARRAAAGQGGTALLGGEAGIGKTALLQEFASRVGPGQRVLWGGCEALFTPRALGPLQDMAEAFGPRVAALLDQAAAPERLFPALLAALQDARDPAVLVFEDVHWADNATLDLVKYLGRRISVLRVLLVLSFRTDEIGADHPLAQVLGDLPSATATRVTLQPLSPDAVAALAHRAGRPDAGLHQATAGNPFFVTELLASSDTAAAGIPASIRDAVWSRLSRLAPHQREALEVISIAPGSVEPWLVRALLGAGADAAVDQLIARGMLLRDGQGGVRFRHELARLATLERLSPAVQQSLHARVEAAMSEAPAAQAGLLLSRRVHHAAAADDGPRVLALAPQAAAQAASLGAHQQAAAHLATALRYVDQIPAAVAAQLHEDWAEEAGLALSIDDTVIEARQRAIALWRELGRMDKVGLNLRRLARLLWSRGEVRQAETCVDEAVRELERLPPGPELAMAYSVRSQLHLQRSQVDAAVDWGRRAIALADRLGDVETRVHALNNVATALLFVGRPGGREPMEESLALALEHGFHEHAARAYMNFAEYAVAFKDFALAERVLADGIAFEIRHDLDSWTHYQIGWQARLRLEQGRFREAESIAQGVVGFGQLAPVIRLPALIVLGRVRMRLGEPDAPALMRQALRDALETEDLHLIAPARLALVEAAWLADDPGACHEQLAALAAMDLDGFDPWTLGEFAVWWRRGGMAGPLPMATARIPAPRMAELSGDPLAAAAEWTRLGLPYEAALALAQAQGAEAGPALARAVAMFEALEARPAALLARRTAQRLGVSAQLPKPRRGPYATARRHPLGLTRRELQVLGLIVQGMGNRDIARRLVRSPRTVEHHVSAVLGKLNASSRMDVVLRLHSEPWLLGAGEN</sequence>
<evidence type="ECO:0000313" key="5">
    <source>
        <dbReference type="Proteomes" id="UP001262410"/>
    </source>
</evidence>
<dbReference type="InterPro" id="IPR016032">
    <property type="entry name" value="Sig_transdc_resp-reg_C-effctor"/>
</dbReference>
<proteinExistence type="predicted"/>
<dbReference type="PRINTS" id="PR00038">
    <property type="entry name" value="HTHLUXR"/>
</dbReference>
<dbReference type="CDD" id="cd06170">
    <property type="entry name" value="LuxR_C_like"/>
    <property type="match status" value="1"/>
</dbReference>
<evidence type="ECO:0000313" key="4">
    <source>
        <dbReference type="EMBL" id="MDR6288487.1"/>
    </source>
</evidence>
<dbReference type="PANTHER" id="PTHR16305">
    <property type="entry name" value="TESTICULAR SOLUBLE ADENYLYL CYCLASE"/>
    <property type="match status" value="1"/>
</dbReference>
<dbReference type="InterPro" id="IPR011990">
    <property type="entry name" value="TPR-like_helical_dom_sf"/>
</dbReference>
<dbReference type="GO" id="GO:0003677">
    <property type="term" value="F:DNA binding"/>
    <property type="evidence" value="ECO:0007669"/>
    <property type="project" value="UniProtKB-KW"/>
</dbReference>
<dbReference type="PROSITE" id="PS50043">
    <property type="entry name" value="HTH_LUXR_2"/>
    <property type="match status" value="1"/>
</dbReference>
<evidence type="ECO:0000256" key="1">
    <source>
        <dbReference type="ARBA" id="ARBA00022741"/>
    </source>
</evidence>
<dbReference type="Gene3D" id="1.25.40.10">
    <property type="entry name" value="Tetratricopeptide repeat domain"/>
    <property type="match status" value="1"/>
</dbReference>
<gene>
    <name evidence="4" type="ORF">E9232_000994</name>
</gene>
<dbReference type="Pfam" id="PF13191">
    <property type="entry name" value="AAA_16"/>
    <property type="match status" value="1"/>
</dbReference>
<keyword evidence="1" id="KW-0547">Nucleotide-binding</keyword>
<keyword evidence="5" id="KW-1185">Reference proteome</keyword>
<evidence type="ECO:0000256" key="2">
    <source>
        <dbReference type="ARBA" id="ARBA00022840"/>
    </source>
</evidence>
<dbReference type="SUPFAM" id="SSF46894">
    <property type="entry name" value="C-terminal effector domain of the bipartite response regulators"/>
    <property type="match status" value="1"/>
</dbReference>
<dbReference type="InterPro" id="IPR036388">
    <property type="entry name" value="WH-like_DNA-bd_sf"/>
</dbReference>
<accession>A0ABU1JIP3</accession>